<evidence type="ECO:0000256" key="2">
    <source>
        <dbReference type="ARBA" id="ARBA00008072"/>
    </source>
</evidence>
<dbReference type="PANTHER" id="PTHR43350:SF19">
    <property type="entry name" value="D-GULOSIDE 3-DEHYDROGENASE"/>
    <property type="match status" value="1"/>
</dbReference>
<evidence type="ECO:0000313" key="9">
    <source>
        <dbReference type="Proteomes" id="UP000321155"/>
    </source>
</evidence>
<organism evidence="6 8">
    <name type="scientific">Kocuria flava</name>
    <dbReference type="NCBI Taxonomy" id="446860"/>
    <lineage>
        <taxon>Bacteria</taxon>
        <taxon>Bacillati</taxon>
        <taxon>Actinomycetota</taxon>
        <taxon>Actinomycetes</taxon>
        <taxon>Micrococcales</taxon>
        <taxon>Micrococcaceae</taxon>
        <taxon>Kocuria</taxon>
    </lineage>
</organism>
<dbReference type="Proteomes" id="UP000057181">
    <property type="component" value="Chromosome"/>
</dbReference>
<dbReference type="Gene3D" id="3.40.50.720">
    <property type="entry name" value="NAD(P)-binding Rossmann-like Domain"/>
    <property type="match status" value="1"/>
</dbReference>
<dbReference type="EMBL" id="CP013254">
    <property type="protein sequence ID" value="ALU39194.1"/>
    <property type="molecule type" value="Genomic_DNA"/>
</dbReference>
<dbReference type="SUPFAM" id="SSF51735">
    <property type="entry name" value="NAD(P)-binding Rossmann-fold domains"/>
    <property type="match status" value="1"/>
</dbReference>
<keyword evidence="3" id="KW-0479">Metal-binding</keyword>
<dbReference type="SUPFAM" id="SSF50129">
    <property type="entry name" value="GroES-like"/>
    <property type="match status" value="1"/>
</dbReference>
<accession>A0A0U3G2L4</accession>
<proteinExistence type="inferred from homology"/>
<dbReference type="InterPro" id="IPR036291">
    <property type="entry name" value="NAD(P)-bd_dom_sf"/>
</dbReference>
<dbReference type="Gene3D" id="3.90.180.10">
    <property type="entry name" value="Medium-chain alcohol dehydrogenases, catalytic domain"/>
    <property type="match status" value="2"/>
</dbReference>
<protein>
    <submittedName>
        <fullName evidence="6">Dehydrogenase</fullName>
    </submittedName>
</protein>
<gene>
    <name evidence="6" type="ORF">AS188_04850</name>
    <name evidence="7" type="ORF">KFL01_14140</name>
</gene>
<evidence type="ECO:0000256" key="4">
    <source>
        <dbReference type="ARBA" id="ARBA00022833"/>
    </source>
</evidence>
<evidence type="ECO:0000256" key="1">
    <source>
        <dbReference type="ARBA" id="ARBA00001947"/>
    </source>
</evidence>
<dbReference type="Proteomes" id="UP000321155">
    <property type="component" value="Unassembled WGS sequence"/>
</dbReference>
<keyword evidence="5" id="KW-0560">Oxidoreductase</keyword>
<evidence type="ECO:0000256" key="5">
    <source>
        <dbReference type="ARBA" id="ARBA00023002"/>
    </source>
</evidence>
<comment type="similarity">
    <text evidence="2">Belongs to the zinc-containing alcohol dehydrogenase family.</text>
</comment>
<name>A0A0U3G2L4_9MICC</name>
<evidence type="ECO:0000313" key="6">
    <source>
        <dbReference type="EMBL" id="ALU39194.1"/>
    </source>
</evidence>
<keyword evidence="9" id="KW-1185">Reference proteome</keyword>
<dbReference type="GO" id="GO:0016491">
    <property type="term" value="F:oxidoreductase activity"/>
    <property type="evidence" value="ECO:0007669"/>
    <property type="project" value="UniProtKB-KW"/>
</dbReference>
<dbReference type="OrthoDB" id="9781588at2"/>
<reference evidence="6 8" key="1">
    <citation type="submission" date="2015-11" db="EMBL/GenBank/DDBJ databases">
        <title>Complete Genome Sequence of Kocuria flava strain HO-9041.</title>
        <authorList>
            <person name="Zhou M."/>
            <person name="Dai J."/>
        </authorList>
    </citation>
    <scope>NUCLEOTIDE SEQUENCE [LARGE SCALE GENOMIC DNA]</scope>
    <source>
        <strain evidence="6 8">HO-9041</strain>
    </source>
</reference>
<dbReference type="GO" id="GO:0046872">
    <property type="term" value="F:metal ion binding"/>
    <property type="evidence" value="ECO:0007669"/>
    <property type="project" value="UniProtKB-KW"/>
</dbReference>
<evidence type="ECO:0000256" key="3">
    <source>
        <dbReference type="ARBA" id="ARBA00022723"/>
    </source>
</evidence>
<evidence type="ECO:0000313" key="7">
    <source>
        <dbReference type="EMBL" id="GEO92108.1"/>
    </source>
</evidence>
<comment type="cofactor">
    <cofactor evidence="1">
        <name>Zn(2+)</name>
        <dbReference type="ChEBI" id="CHEBI:29105"/>
    </cofactor>
</comment>
<dbReference type="PANTHER" id="PTHR43350">
    <property type="entry name" value="NAD-DEPENDENT ALCOHOL DEHYDROGENASE"/>
    <property type="match status" value="1"/>
</dbReference>
<dbReference type="InterPro" id="IPR011032">
    <property type="entry name" value="GroES-like_sf"/>
</dbReference>
<sequence length="346" mass="36527">MTDAADPSRPTRAYWTVEPGRGELRPAPLPAPGPGEVLVRALRSGISRGTESLVHRGKVPERVRERMRAPFQEGELPGPVKYGYLSVGVVEQGPAELLGRRVFCLHPHQERYVVPADAVTPVPDDVPSERAVLTGSVETAVNALWEAAPRLGDRVAVVGAGMIGACVAALLARFPLGRLQLVDPQPGRAALAEALGVAHVLPQDAAGECDLVLHASSTAAGLARGLELLGDEGELIELSWYGEDDPVVPLGADFHARRLQIRASQVGAVAAARRARRTPADRLATALEALRDPRFDALLSGGSSFEELPATMARLAGAPSDVLCHVVAYDQPRPGPAPTEETACSP</sequence>
<dbReference type="CDD" id="cd08255">
    <property type="entry name" value="2-desacetyl-2-hydroxyethyl_bacteriochlorophyllide_like"/>
    <property type="match status" value="1"/>
</dbReference>
<dbReference type="RefSeq" id="WP_058857906.1">
    <property type="nucleotide sequence ID" value="NZ_BJZR01000031.1"/>
</dbReference>
<reference evidence="7 9" key="2">
    <citation type="submission" date="2019-07" db="EMBL/GenBank/DDBJ databases">
        <title>Whole genome shotgun sequence of Kocuria flava NBRC 107626.</title>
        <authorList>
            <person name="Hosoyama A."/>
            <person name="Uohara A."/>
            <person name="Ohji S."/>
            <person name="Ichikawa N."/>
        </authorList>
    </citation>
    <scope>NUCLEOTIDE SEQUENCE [LARGE SCALE GENOMIC DNA]</scope>
    <source>
        <strain evidence="7 9">NBRC 107626</strain>
    </source>
</reference>
<dbReference type="KEGG" id="kfv:AS188_04850"/>
<dbReference type="AlphaFoldDB" id="A0A0U3G2L4"/>
<dbReference type="EMBL" id="BJZR01000031">
    <property type="protein sequence ID" value="GEO92108.1"/>
    <property type="molecule type" value="Genomic_DNA"/>
</dbReference>
<evidence type="ECO:0000313" key="8">
    <source>
        <dbReference type="Proteomes" id="UP000057181"/>
    </source>
</evidence>
<dbReference type="STRING" id="446860.AS188_04850"/>
<keyword evidence="4" id="KW-0862">Zinc</keyword>